<reference evidence="17" key="1">
    <citation type="submission" date="2020-07" db="EMBL/GenBank/DDBJ databases">
        <authorList>
            <person name="Lin J."/>
        </authorList>
    </citation>
    <scope>NUCLEOTIDE SEQUENCE</scope>
</reference>
<accession>A0A6V7NRC0</accession>
<dbReference type="FunFam" id="3.80.10.10:FF:000111">
    <property type="entry name" value="LRR receptor-like serine/threonine-protein kinase ERECTA"/>
    <property type="match status" value="1"/>
</dbReference>
<evidence type="ECO:0000256" key="8">
    <source>
        <dbReference type="ARBA" id="ARBA00022737"/>
    </source>
</evidence>
<keyword evidence="6 13" id="KW-0812">Transmembrane</keyword>
<dbReference type="FunFam" id="3.80.10.10:FF:001347">
    <property type="entry name" value="LRR receptor-like serine/threonine-protein kinase GSO2"/>
    <property type="match status" value="1"/>
</dbReference>
<sequence>MHRLLLLLTLWLLGHHGILTSGCFEIERSALLAFKAGVIDTEERLTSWAGRDCCSGWRGVVCDSNTGHVVKLNLRNSSLYDLRGEVSPSLAVLHHLVHLDLSSNIFDGIAIPEFIGSFKNLTHLDLSDSIFGGRVPQQLGNLFNLRFLDLSGSFFIGVAPPWLGNLTRLRALGLEYAFPSGPSTRDLSWLSHLSSLRYLAMSYMDLSSAADWLQEVNKLKYITELSLEDCSLSSIPNSLSYVNLTSLRILKLRENGPFNVALPTWLWNLTNLSYLDLENCGFHGKIPNALGNLTSLSSLYLGQNHFEGAVPESLGNLCNLQVVDLNSLNMDGDIAEVVGTLRCSWKSLDRLNLANNELHGNLTGWLEQLENVSHVDLSNNSLVGPIPFGIRNLSNLVWLDLSFNSLQGIISEAHLASLSNLMGISLSSNSLIIDVGDNWVPPFQVLFLMLGSCKLVGSQFPAWLQWQTQLVNLDLSNTSIAGAVPEWLWNLPLSMIDLSYNQLVGKLPVFLQFTGLRNLVLKSNRFEGLIPSLPKSLFMLDLSENSLSGPLPLSLNISQLVILFLSSNKFNGSIPSYMCELEYLDMLDLSNNSLSGELPQCWQISSLQMLDLSNNNLTGKIPASIGLLSSLRSLHLNDNRFHGQLPANLQHCKHLTFLDLSRNKLSGKIPTWIGGNLQNLVVLQLRSNMFSGDIPEVLAQLPHLHVLDLAANNLSGPVPRSFGSFSAMIHPLANNYNPDEYKINLTWDILFNFIDNLLLVMKRNEFQYSTILYLVKTIDVSGNNLSGQIPEEIVALHMLQSLNLSRNHLTGRIPENIGDMLNLESLDLSLNELSGTIPQSLSDLTFLSSLNLSYNNLSGRIPTGSQLDRLNDPSIYIGNYYLCGPPTENNCSNDDANPYPQRDDNNGTHETIWLYLGMGSGFATGFWGVYVVFLFRRSWRIAYFQMTDKLFDDMYVMIVLSWRRLNRKIAGQRPLS</sequence>
<keyword evidence="10 13" id="KW-0472">Membrane</keyword>
<dbReference type="InterPro" id="IPR013210">
    <property type="entry name" value="LRR_N_plant-typ"/>
</dbReference>
<dbReference type="InterPro" id="IPR046956">
    <property type="entry name" value="RLP23-like"/>
</dbReference>
<dbReference type="PROSITE" id="PS51450">
    <property type="entry name" value="LRR"/>
    <property type="match status" value="2"/>
</dbReference>
<feature type="domain" description="Disease resistance R13L4/SHOC-2-like LRR" evidence="16">
    <location>
        <begin position="90"/>
        <end position="304"/>
    </location>
</feature>
<dbReference type="FunFam" id="3.80.10.10:FF:000400">
    <property type="entry name" value="Nuclear pore complex protein NUP107"/>
    <property type="match status" value="1"/>
</dbReference>
<dbReference type="FunFam" id="3.80.10.10:FF:000649">
    <property type="entry name" value="Leucine Rich Repeat family protein"/>
    <property type="match status" value="1"/>
</dbReference>
<evidence type="ECO:0000256" key="14">
    <source>
        <dbReference type="SAM" id="SignalP"/>
    </source>
</evidence>
<dbReference type="GO" id="GO:0009742">
    <property type="term" value="P:brassinosteroid mediated signaling pathway"/>
    <property type="evidence" value="ECO:0007669"/>
    <property type="project" value="UniProtKB-KW"/>
</dbReference>
<evidence type="ECO:0000256" key="10">
    <source>
        <dbReference type="ARBA" id="ARBA00023136"/>
    </source>
</evidence>
<keyword evidence="12" id="KW-0325">Glycoprotein</keyword>
<feature type="chain" id="PRO_5027661150" evidence="14">
    <location>
        <begin position="21"/>
        <end position="976"/>
    </location>
</feature>
<dbReference type="InterPro" id="IPR032675">
    <property type="entry name" value="LRR_dom_sf"/>
</dbReference>
<dbReference type="InterPro" id="IPR003591">
    <property type="entry name" value="Leu-rich_rpt_typical-subtyp"/>
</dbReference>
<dbReference type="EMBL" id="LR862141">
    <property type="protein sequence ID" value="CAD1821161.1"/>
    <property type="molecule type" value="Genomic_DNA"/>
</dbReference>
<evidence type="ECO:0000256" key="1">
    <source>
        <dbReference type="ARBA" id="ARBA00004251"/>
    </source>
</evidence>
<keyword evidence="11" id="KW-0675">Receptor</keyword>
<dbReference type="Gene3D" id="3.80.10.10">
    <property type="entry name" value="Ribonuclease Inhibitor"/>
    <property type="match status" value="3"/>
</dbReference>
<dbReference type="InterPro" id="IPR001611">
    <property type="entry name" value="Leu-rich_rpt"/>
</dbReference>
<dbReference type="Pfam" id="PF23598">
    <property type="entry name" value="LRR_14"/>
    <property type="match status" value="1"/>
</dbReference>
<dbReference type="FunFam" id="3.80.10.10:FF:000041">
    <property type="entry name" value="LRR receptor-like serine/threonine-protein kinase ERECTA"/>
    <property type="match status" value="2"/>
</dbReference>
<evidence type="ECO:0000256" key="4">
    <source>
        <dbReference type="ARBA" id="ARBA00022614"/>
    </source>
</evidence>
<dbReference type="SUPFAM" id="SSF52047">
    <property type="entry name" value="RNI-like"/>
    <property type="match status" value="1"/>
</dbReference>
<evidence type="ECO:0000256" key="2">
    <source>
        <dbReference type="ARBA" id="ARBA00009592"/>
    </source>
</evidence>
<evidence type="ECO:0000259" key="15">
    <source>
        <dbReference type="Pfam" id="PF08263"/>
    </source>
</evidence>
<feature type="domain" description="Leucine-rich repeat-containing N-terminal plant-type" evidence="15">
    <location>
        <begin position="27"/>
        <end position="63"/>
    </location>
</feature>
<evidence type="ECO:0000256" key="7">
    <source>
        <dbReference type="ARBA" id="ARBA00022729"/>
    </source>
</evidence>
<name>A0A6V7NRC0_ANACO</name>
<protein>
    <submittedName>
        <fullName evidence="17">Uncharacterized protein</fullName>
    </submittedName>
</protein>
<evidence type="ECO:0000313" key="17">
    <source>
        <dbReference type="EMBL" id="CAD1821161.1"/>
    </source>
</evidence>
<keyword evidence="7 14" id="KW-0732">Signal</keyword>
<dbReference type="PANTHER" id="PTHR48063:SF90">
    <property type="entry name" value="OS11G0565920 PROTEIN"/>
    <property type="match status" value="1"/>
</dbReference>
<evidence type="ECO:0000256" key="5">
    <source>
        <dbReference type="ARBA" id="ARBA00022626"/>
    </source>
</evidence>
<dbReference type="PRINTS" id="PR00019">
    <property type="entry name" value="LEURICHRPT"/>
</dbReference>
<dbReference type="SUPFAM" id="SSF52075">
    <property type="entry name" value="Outer arm dynein light chain 1"/>
    <property type="match status" value="1"/>
</dbReference>
<comment type="similarity">
    <text evidence="2">Belongs to the RLP family.</text>
</comment>
<organism evidence="17">
    <name type="scientific">Ananas comosus var. bracteatus</name>
    <name type="common">red pineapple</name>
    <dbReference type="NCBI Taxonomy" id="296719"/>
    <lineage>
        <taxon>Eukaryota</taxon>
        <taxon>Viridiplantae</taxon>
        <taxon>Streptophyta</taxon>
        <taxon>Embryophyta</taxon>
        <taxon>Tracheophyta</taxon>
        <taxon>Spermatophyta</taxon>
        <taxon>Magnoliopsida</taxon>
        <taxon>Liliopsida</taxon>
        <taxon>Poales</taxon>
        <taxon>Bromeliaceae</taxon>
        <taxon>Bromelioideae</taxon>
        <taxon>Ananas</taxon>
    </lineage>
</organism>
<evidence type="ECO:0000256" key="12">
    <source>
        <dbReference type="ARBA" id="ARBA00023180"/>
    </source>
</evidence>
<dbReference type="Pfam" id="PF13855">
    <property type="entry name" value="LRR_8"/>
    <property type="match status" value="1"/>
</dbReference>
<dbReference type="Pfam" id="PF08263">
    <property type="entry name" value="LRRNT_2"/>
    <property type="match status" value="1"/>
</dbReference>
<dbReference type="GO" id="GO:0005886">
    <property type="term" value="C:plasma membrane"/>
    <property type="evidence" value="ECO:0007669"/>
    <property type="project" value="UniProtKB-SubCell"/>
</dbReference>
<keyword evidence="8" id="KW-0677">Repeat</keyword>
<feature type="transmembrane region" description="Helical" evidence="13">
    <location>
        <begin position="912"/>
        <end position="935"/>
    </location>
</feature>
<dbReference type="SUPFAM" id="SSF52058">
    <property type="entry name" value="L domain-like"/>
    <property type="match status" value="1"/>
</dbReference>
<keyword evidence="4" id="KW-0433">Leucine-rich repeat</keyword>
<evidence type="ECO:0000259" key="16">
    <source>
        <dbReference type="Pfam" id="PF23598"/>
    </source>
</evidence>
<dbReference type="PROSITE" id="PS51257">
    <property type="entry name" value="PROKAR_LIPOPROTEIN"/>
    <property type="match status" value="1"/>
</dbReference>
<keyword evidence="9 13" id="KW-1133">Transmembrane helix</keyword>
<evidence type="ECO:0000256" key="11">
    <source>
        <dbReference type="ARBA" id="ARBA00023170"/>
    </source>
</evidence>
<dbReference type="Pfam" id="PF00560">
    <property type="entry name" value="LRR_1"/>
    <property type="match status" value="9"/>
</dbReference>
<comment type="subcellular location">
    <subcellularLocation>
        <location evidence="1">Cell membrane</location>
        <topology evidence="1">Single-pass type I membrane protein</topology>
    </subcellularLocation>
</comment>
<dbReference type="AlphaFoldDB" id="A0A6V7NRC0"/>
<proteinExistence type="inferred from homology"/>
<dbReference type="PANTHER" id="PTHR48063">
    <property type="entry name" value="LRR RECEPTOR-LIKE KINASE"/>
    <property type="match status" value="1"/>
</dbReference>
<keyword evidence="5" id="KW-1070">Brassinosteroid signaling pathway</keyword>
<evidence type="ECO:0000256" key="9">
    <source>
        <dbReference type="ARBA" id="ARBA00022989"/>
    </source>
</evidence>
<evidence type="ECO:0000256" key="13">
    <source>
        <dbReference type="SAM" id="Phobius"/>
    </source>
</evidence>
<evidence type="ECO:0000256" key="3">
    <source>
        <dbReference type="ARBA" id="ARBA00022475"/>
    </source>
</evidence>
<dbReference type="SMART" id="SM00369">
    <property type="entry name" value="LRR_TYP"/>
    <property type="match status" value="8"/>
</dbReference>
<evidence type="ECO:0000256" key="6">
    <source>
        <dbReference type="ARBA" id="ARBA00022692"/>
    </source>
</evidence>
<keyword evidence="3" id="KW-1003">Cell membrane</keyword>
<feature type="signal peptide" evidence="14">
    <location>
        <begin position="1"/>
        <end position="20"/>
    </location>
</feature>
<dbReference type="InterPro" id="IPR055414">
    <property type="entry name" value="LRR_R13L4/SHOC2-like"/>
</dbReference>
<gene>
    <name evidence="17" type="ORF">CB5_LOCUS4372</name>
</gene>